<dbReference type="EMBL" id="JAKOGI010002741">
    <property type="protein sequence ID" value="KAJ8421401.1"/>
    <property type="molecule type" value="Genomic_DNA"/>
</dbReference>
<sequence length="166" mass="18477">MVKALSDRSSFLTTFPGEARSSKKRELRTKYVKRLDSSISLIKHQNKAHWVSYGNLPLMLPLAMALKAIGSMVLIRLLRLSLITITLFLLCAMPSEKEIKDAVFSIPSMKSPGPTYATPEESYNIFGDGVGGVDPKEVNGAKLLMYYNITSPKDKALYQPNHKKSI</sequence>
<comment type="caution">
    <text evidence="1">The sequence shown here is derived from an EMBL/GenBank/DDBJ whole genome shotgun (WGS) entry which is preliminary data.</text>
</comment>
<dbReference type="Proteomes" id="UP001153076">
    <property type="component" value="Unassembled WGS sequence"/>
</dbReference>
<proteinExistence type="predicted"/>
<evidence type="ECO:0000313" key="1">
    <source>
        <dbReference type="EMBL" id="KAJ8421401.1"/>
    </source>
</evidence>
<dbReference type="AlphaFoldDB" id="A0A9Q1JIF1"/>
<gene>
    <name evidence="1" type="ORF">Cgig2_000342</name>
</gene>
<keyword evidence="2" id="KW-1185">Reference proteome</keyword>
<name>A0A9Q1JIF1_9CARY</name>
<accession>A0A9Q1JIF1</accession>
<organism evidence="1 2">
    <name type="scientific">Carnegiea gigantea</name>
    <dbReference type="NCBI Taxonomy" id="171969"/>
    <lineage>
        <taxon>Eukaryota</taxon>
        <taxon>Viridiplantae</taxon>
        <taxon>Streptophyta</taxon>
        <taxon>Embryophyta</taxon>
        <taxon>Tracheophyta</taxon>
        <taxon>Spermatophyta</taxon>
        <taxon>Magnoliopsida</taxon>
        <taxon>eudicotyledons</taxon>
        <taxon>Gunneridae</taxon>
        <taxon>Pentapetalae</taxon>
        <taxon>Caryophyllales</taxon>
        <taxon>Cactineae</taxon>
        <taxon>Cactaceae</taxon>
        <taxon>Cactoideae</taxon>
        <taxon>Echinocereeae</taxon>
        <taxon>Carnegiea</taxon>
    </lineage>
</organism>
<evidence type="ECO:0000313" key="2">
    <source>
        <dbReference type="Proteomes" id="UP001153076"/>
    </source>
</evidence>
<protein>
    <submittedName>
        <fullName evidence="1">Uncharacterized protein</fullName>
    </submittedName>
</protein>
<reference evidence="1" key="1">
    <citation type="submission" date="2022-04" db="EMBL/GenBank/DDBJ databases">
        <title>Carnegiea gigantea Genome sequencing and assembly v2.</title>
        <authorList>
            <person name="Copetti D."/>
            <person name="Sanderson M.J."/>
            <person name="Burquez A."/>
            <person name="Wojciechowski M.F."/>
        </authorList>
    </citation>
    <scope>NUCLEOTIDE SEQUENCE</scope>
    <source>
        <strain evidence="1">SGP5-SGP5p</strain>
        <tissue evidence="1">Aerial part</tissue>
    </source>
</reference>